<dbReference type="InterPro" id="IPR049453">
    <property type="entry name" value="Memb_transporter_dom"/>
</dbReference>
<feature type="domain" description="Integral membrane bound transporter" evidence="10">
    <location>
        <begin position="386"/>
        <end position="508"/>
    </location>
</feature>
<comment type="similarity">
    <text evidence="6">Belongs to the YccS/YhfK family.</text>
</comment>
<sequence>MPWSAALRDTARSGLTPDRALTDPRRAARGALAVALVVFPVLVLAGPKPATSAAMGAFIAGTATFQRSFRPRASLGAAAGLGLGISTFLGYAAVGVPLAFPVLLAVWSFGAGMLWAVGPTGGVVAATTVSVMLVVVQLPVSLATALGHAALCALGGAVQALVVLVWPVDRWEAQRDALADTYAELADYARRLRQDPFAHLDPEPFITARSASALTPWQRRHRPPGMRGLRGIAEHIRPALAALADPGVGAPAEGPGRDRAREILAAAAESLDALARAVRAGEAVRAPKSTPALALTDSGEGPRLTGAARRSARRLASLLIKATDALDRQDSSTVTEPDPWPGSGGLRRPSLLRVVPGALQVVRRQLRPRSAVFQHAVRMSAVVTLSYLASRPLGLHHGYWAPLTAAMVMRPDFAQTFSRGVARLAGTVAGVAVTTTVVQLADPGVMVSTALAVVCIFGAYLTLRTGYAVTTACVSAYVVFLLGLQAGDPLETALERVLLTLMGGAVALGAYALFPTWQTARLAERLAEWLAGAGRYTAEVMGVFGDPAGRDRRAVRDALLDSREARSELLQAIERADAEPVRHADQVPEFSRKQLDRARTAVGLLGRSAVLMEAHLPDGESPPVQGAAEFADELRYATAIAAAALLIGEPLDFSGLREAHTRWDAALAGRPESGPDDRTAVARAGATLMMRAVADLEKAVRSRRVPSGT</sequence>
<dbReference type="Pfam" id="PF13515">
    <property type="entry name" value="FUSC_2"/>
    <property type="match status" value="1"/>
</dbReference>
<feature type="transmembrane region" description="Helical" evidence="8">
    <location>
        <begin position="146"/>
        <end position="166"/>
    </location>
</feature>
<feature type="transmembrane region" description="Helical" evidence="8">
    <location>
        <begin position="493"/>
        <end position="514"/>
    </location>
</feature>
<dbReference type="PANTHER" id="PTHR30509">
    <property type="entry name" value="P-HYDROXYBENZOIC ACID EFFLUX PUMP SUBUNIT-RELATED"/>
    <property type="match status" value="1"/>
</dbReference>
<gene>
    <name evidence="11" type="ORF">ACFQMG_26545</name>
</gene>
<keyword evidence="2" id="KW-1003">Cell membrane</keyword>
<reference evidence="12" key="1">
    <citation type="journal article" date="2019" name="Int. J. Syst. Evol. Microbiol.">
        <title>The Global Catalogue of Microorganisms (GCM) 10K type strain sequencing project: providing services to taxonomists for standard genome sequencing and annotation.</title>
        <authorList>
            <consortium name="The Broad Institute Genomics Platform"/>
            <consortium name="The Broad Institute Genome Sequencing Center for Infectious Disease"/>
            <person name="Wu L."/>
            <person name="Ma J."/>
        </authorList>
    </citation>
    <scope>NUCLEOTIDE SEQUENCE [LARGE SCALE GENOMIC DNA]</scope>
    <source>
        <strain evidence="12">CGMCC 1.12859</strain>
    </source>
</reference>
<feature type="transmembrane region" description="Helical" evidence="8">
    <location>
        <begin position="468"/>
        <end position="487"/>
    </location>
</feature>
<evidence type="ECO:0000256" key="7">
    <source>
        <dbReference type="SAM" id="MobiDB-lite"/>
    </source>
</evidence>
<feature type="region of interest" description="Disordered" evidence="7">
    <location>
        <begin position="327"/>
        <end position="347"/>
    </location>
</feature>
<feature type="transmembrane region" description="Helical" evidence="8">
    <location>
        <begin position="27"/>
        <end position="45"/>
    </location>
</feature>
<dbReference type="Pfam" id="PF12805">
    <property type="entry name" value="FUSC-like"/>
    <property type="match status" value="1"/>
</dbReference>
<keyword evidence="12" id="KW-1185">Reference proteome</keyword>
<evidence type="ECO:0000256" key="5">
    <source>
        <dbReference type="ARBA" id="ARBA00023136"/>
    </source>
</evidence>
<dbReference type="EMBL" id="JBHTAJ010000060">
    <property type="protein sequence ID" value="MFC7183114.1"/>
    <property type="molecule type" value="Genomic_DNA"/>
</dbReference>
<protein>
    <submittedName>
        <fullName evidence="11">FUSC family protein</fullName>
    </submittedName>
</protein>
<accession>A0ABW2G0V8</accession>
<evidence type="ECO:0000259" key="10">
    <source>
        <dbReference type="Pfam" id="PF13515"/>
    </source>
</evidence>
<evidence type="ECO:0000313" key="12">
    <source>
        <dbReference type="Proteomes" id="UP001596435"/>
    </source>
</evidence>
<evidence type="ECO:0000256" key="6">
    <source>
        <dbReference type="ARBA" id="ARBA00043993"/>
    </source>
</evidence>
<dbReference type="RefSeq" id="WP_380232205.1">
    <property type="nucleotide sequence ID" value="NZ_JBHSVH010000002.1"/>
</dbReference>
<evidence type="ECO:0000256" key="2">
    <source>
        <dbReference type="ARBA" id="ARBA00022475"/>
    </source>
</evidence>
<name>A0ABW2G0V8_9ACTN</name>
<organism evidence="11 12">
    <name type="scientific">Kitasatospora paranensis</name>
    <dbReference type="NCBI Taxonomy" id="258053"/>
    <lineage>
        <taxon>Bacteria</taxon>
        <taxon>Bacillati</taxon>
        <taxon>Actinomycetota</taxon>
        <taxon>Actinomycetes</taxon>
        <taxon>Kitasatosporales</taxon>
        <taxon>Streptomycetaceae</taxon>
        <taxon>Kitasatospora</taxon>
    </lineage>
</organism>
<feature type="transmembrane region" description="Helical" evidence="8">
    <location>
        <begin position="444"/>
        <end position="461"/>
    </location>
</feature>
<feature type="transmembrane region" description="Helical" evidence="8">
    <location>
        <begin position="123"/>
        <end position="140"/>
    </location>
</feature>
<proteinExistence type="inferred from homology"/>
<evidence type="ECO:0000259" key="9">
    <source>
        <dbReference type="Pfam" id="PF12805"/>
    </source>
</evidence>
<evidence type="ECO:0000313" key="11">
    <source>
        <dbReference type="EMBL" id="MFC7183114.1"/>
    </source>
</evidence>
<evidence type="ECO:0000256" key="8">
    <source>
        <dbReference type="SAM" id="Phobius"/>
    </source>
</evidence>
<evidence type="ECO:0000256" key="4">
    <source>
        <dbReference type="ARBA" id="ARBA00022989"/>
    </source>
</evidence>
<dbReference type="PANTHER" id="PTHR30509:SF9">
    <property type="entry name" value="MULTIDRUG RESISTANCE PROTEIN MDTO"/>
    <property type="match status" value="1"/>
</dbReference>
<keyword evidence="5 8" id="KW-0472">Membrane</keyword>
<dbReference type="InterPro" id="IPR032692">
    <property type="entry name" value="YccS_N"/>
</dbReference>
<feature type="domain" description="Integral membrane protein YccS N-terminal" evidence="9">
    <location>
        <begin position="84"/>
        <end position="190"/>
    </location>
</feature>
<keyword evidence="3 8" id="KW-0812">Transmembrane</keyword>
<keyword evidence="4 8" id="KW-1133">Transmembrane helix</keyword>
<evidence type="ECO:0000256" key="1">
    <source>
        <dbReference type="ARBA" id="ARBA00004651"/>
    </source>
</evidence>
<dbReference type="Proteomes" id="UP001596435">
    <property type="component" value="Unassembled WGS sequence"/>
</dbReference>
<comment type="caution">
    <text evidence="11">The sequence shown here is derived from an EMBL/GenBank/DDBJ whole genome shotgun (WGS) entry which is preliminary data.</text>
</comment>
<evidence type="ECO:0000256" key="3">
    <source>
        <dbReference type="ARBA" id="ARBA00022692"/>
    </source>
</evidence>
<comment type="subcellular location">
    <subcellularLocation>
        <location evidence="1">Cell membrane</location>
        <topology evidence="1">Multi-pass membrane protein</topology>
    </subcellularLocation>
</comment>